<evidence type="ECO:0000256" key="5">
    <source>
        <dbReference type="ARBA" id="ARBA00022833"/>
    </source>
</evidence>
<dbReference type="OrthoDB" id="5332336at2759"/>
<dbReference type="GO" id="GO:0004222">
    <property type="term" value="F:metalloendopeptidase activity"/>
    <property type="evidence" value="ECO:0007669"/>
    <property type="project" value="InterPro"/>
</dbReference>
<dbReference type="STRING" id="1835702.A0A1F5L2F6"/>
<dbReference type="InterPro" id="IPR023612">
    <property type="entry name" value="Peptidase_M4"/>
</dbReference>
<reference evidence="9 10" key="1">
    <citation type="journal article" date="2016" name="Sci. Rep.">
        <title>Penicillium arizonense, a new, genome sequenced fungal species, reveals a high chemical diversity in secreted metabolites.</title>
        <authorList>
            <person name="Grijseels S."/>
            <person name="Nielsen J.C."/>
            <person name="Randelovic M."/>
            <person name="Nielsen J."/>
            <person name="Nielsen K.F."/>
            <person name="Workman M."/>
            <person name="Frisvad J.C."/>
        </authorList>
    </citation>
    <scope>NUCLEOTIDE SEQUENCE [LARGE SCALE GENOMIC DNA]</scope>
    <source>
        <strain evidence="9 10">CBS 141311</strain>
    </source>
</reference>
<comment type="similarity">
    <text evidence="1">Belongs to the peptidase M4 family.</text>
</comment>
<keyword evidence="3" id="KW-0479">Metal-binding</keyword>
<dbReference type="InterPro" id="IPR001570">
    <property type="entry name" value="Peptidase_M4_C_domain"/>
</dbReference>
<dbReference type="GeneID" id="34582030"/>
<dbReference type="InterPro" id="IPR027268">
    <property type="entry name" value="Peptidase_M4/M1_CTD_sf"/>
</dbReference>
<evidence type="ECO:0000313" key="10">
    <source>
        <dbReference type="Proteomes" id="UP000177622"/>
    </source>
</evidence>
<dbReference type="Pfam" id="PF01447">
    <property type="entry name" value="Peptidase_M4"/>
    <property type="match status" value="1"/>
</dbReference>
<evidence type="ECO:0000256" key="2">
    <source>
        <dbReference type="ARBA" id="ARBA00022670"/>
    </source>
</evidence>
<dbReference type="AlphaFoldDB" id="A0A1F5L2F6"/>
<evidence type="ECO:0000256" key="1">
    <source>
        <dbReference type="ARBA" id="ARBA00009388"/>
    </source>
</evidence>
<evidence type="ECO:0008006" key="11">
    <source>
        <dbReference type="Google" id="ProtNLM"/>
    </source>
</evidence>
<keyword evidence="5" id="KW-0862">Zinc</keyword>
<dbReference type="CDD" id="cd09597">
    <property type="entry name" value="M4_TLP"/>
    <property type="match status" value="1"/>
</dbReference>
<name>A0A1F5L2F6_PENAI</name>
<protein>
    <recommendedName>
        <fullName evidence="11">Neutral metalloproteinase</fullName>
    </recommendedName>
</protein>
<evidence type="ECO:0000259" key="8">
    <source>
        <dbReference type="Pfam" id="PF02868"/>
    </source>
</evidence>
<evidence type="ECO:0000256" key="4">
    <source>
        <dbReference type="ARBA" id="ARBA00022801"/>
    </source>
</evidence>
<dbReference type="GO" id="GO:0006508">
    <property type="term" value="P:proteolysis"/>
    <property type="evidence" value="ECO:0007669"/>
    <property type="project" value="UniProtKB-KW"/>
</dbReference>
<feature type="domain" description="Peptidase M4" evidence="7">
    <location>
        <begin position="146"/>
        <end position="227"/>
    </location>
</feature>
<dbReference type="GO" id="GO:0046872">
    <property type="term" value="F:metal ion binding"/>
    <property type="evidence" value="ECO:0007669"/>
    <property type="project" value="UniProtKB-KW"/>
</dbReference>
<organism evidence="9 10">
    <name type="scientific">Penicillium arizonense</name>
    <dbReference type="NCBI Taxonomy" id="1835702"/>
    <lineage>
        <taxon>Eukaryota</taxon>
        <taxon>Fungi</taxon>
        <taxon>Dikarya</taxon>
        <taxon>Ascomycota</taxon>
        <taxon>Pezizomycotina</taxon>
        <taxon>Eurotiomycetes</taxon>
        <taxon>Eurotiomycetidae</taxon>
        <taxon>Eurotiales</taxon>
        <taxon>Aspergillaceae</taxon>
        <taxon>Penicillium</taxon>
    </lineage>
</organism>
<keyword evidence="6" id="KW-0482">Metalloprotease</keyword>
<dbReference type="PRINTS" id="PR00730">
    <property type="entry name" value="THERMOLYSIN"/>
</dbReference>
<evidence type="ECO:0000256" key="6">
    <source>
        <dbReference type="ARBA" id="ARBA00023049"/>
    </source>
</evidence>
<dbReference type="InterPro" id="IPR052759">
    <property type="entry name" value="Metalloprotease_M4"/>
</dbReference>
<keyword evidence="10" id="KW-1185">Reference proteome</keyword>
<dbReference type="EMBL" id="LXJU01000046">
    <property type="protein sequence ID" value="OGE47382.1"/>
    <property type="molecule type" value="Genomic_DNA"/>
</dbReference>
<keyword evidence="4" id="KW-0378">Hydrolase</keyword>
<feature type="domain" description="Peptidase M4 C-terminal" evidence="8">
    <location>
        <begin position="230"/>
        <end position="396"/>
    </location>
</feature>
<sequence>MERDGTSGSGQCNSMCSFIPPYLLKAIADSPEAPQSAREGAARTQSIDINIRSDRQVLLEGATPGAGIIPPYITEAIAESEATEPQVRESAQQTLQQDREIRRERAEAAAGAVVYPTRQIFDCRETDSLPGSLVRPENGPRVRDRAVNNAYDGLGIAFNFFATVFGRNSIDNASLTLVCSMHYLHDYNNALWNGRQMIFGDGDGKYFDYFSDSLDVIVHELTHGVTQYTANLEYKDQPGALNESISDVFACMAEQWHFGQTSAQGDWILGQHILPVARKGAALRSLRAPGTAYNDYLGKDPQISHMRDYVTTDKDNGGVHYNSGIPNHAFYLTAIGLGGHSWERTGQIWYKSLTDRRVKSKSTFKEFAEFTLDHAQNMFGNLVSNIVKSSWESVGVL</sequence>
<dbReference type="Gene3D" id="1.10.390.10">
    <property type="entry name" value="Neutral Protease Domain 2"/>
    <property type="match status" value="1"/>
</dbReference>
<evidence type="ECO:0000313" key="9">
    <source>
        <dbReference type="EMBL" id="OGE47382.1"/>
    </source>
</evidence>
<evidence type="ECO:0000259" key="7">
    <source>
        <dbReference type="Pfam" id="PF01447"/>
    </source>
</evidence>
<evidence type="ECO:0000256" key="3">
    <source>
        <dbReference type="ARBA" id="ARBA00022723"/>
    </source>
</evidence>
<dbReference type="RefSeq" id="XP_022482841.1">
    <property type="nucleotide sequence ID" value="XM_022637296.1"/>
</dbReference>
<dbReference type="PANTHER" id="PTHR43579">
    <property type="match status" value="1"/>
</dbReference>
<dbReference type="Gene3D" id="3.10.170.10">
    <property type="match status" value="1"/>
</dbReference>
<gene>
    <name evidence="9" type="ORF">PENARI_c046G07979</name>
</gene>
<dbReference type="PANTHER" id="PTHR43579:SF1">
    <property type="entry name" value="NEUTRAL METALLOPROTEINASE"/>
    <property type="match status" value="1"/>
</dbReference>
<dbReference type="Proteomes" id="UP000177622">
    <property type="component" value="Unassembled WGS sequence"/>
</dbReference>
<dbReference type="SUPFAM" id="SSF55486">
    <property type="entry name" value="Metalloproteases ('zincins'), catalytic domain"/>
    <property type="match status" value="1"/>
</dbReference>
<dbReference type="InterPro" id="IPR013856">
    <property type="entry name" value="Peptidase_M4_domain"/>
</dbReference>
<comment type="caution">
    <text evidence="9">The sequence shown here is derived from an EMBL/GenBank/DDBJ whole genome shotgun (WGS) entry which is preliminary data.</text>
</comment>
<accession>A0A1F5L2F6</accession>
<dbReference type="Pfam" id="PF02868">
    <property type="entry name" value="Peptidase_M4_C"/>
    <property type="match status" value="1"/>
</dbReference>
<keyword evidence="2" id="KW-0645">Protease</keyword>
<proteinExistence type="inferred from homology"/>